<sequence length="120" mass="13172">MRKLRKAAVVVTVLGSVSLLGAGTTYACGEKDGNYNRPQSAPKGAYQQQSSRGHDHGKSNGSKLIIRQHTACRTWDDNVDVFGEVGFGNHLGNWHREHDRPEIQSTRIGTSQGCNNIVRL</sequence>
<evidence type="ECO:0000313" key="4">
    <source>
        <dbReference type="Proteomes" id="UP000654471"/>
    </source>
</evidence>
<feature type="region of interest" description="Disordered" evidence="1">
    <location>
        <begin position="29"/>
        <end position="63"/>
    </location>
</feature>
<dbReference type="Proteomes" id="UP000654471">
    <property type="component" value="Unassembled WGS sequence"/>
</dbReference>
<gene>
    <name evidence="3" type="ORF">GCM10010211_78570</name>
</gene>
<keyword evidence="2" id="KW-0732">Signal</keyword>
<name>A0ABQ2VPS4_9ACTN</name>
<evidence type="ECO:0000313" key="3">
    <source>
        <dbReference type="EMBL" id="GGU99519.1"/>
    </source>
</evidence>
<accession>A0ABQ2VPS4</accession>
<organism evidence="3 4">
    <name type="scientific">Streptomyces albospinus</name>
    <dbReference type="NCBI Taxonomy" id="285515"/>
    <lineage>
        <taxon>Bacteria</taxon>
        <taxon>Bacillati</taxon>
        <taxon>Actinomycetota</taxon>
        <taxon>Actinomycetes</taxon>
        <taxon>Kitasatosporales</taxon>
        <taxon>Streptomycetaceae</taxon>
        <taxon>Streptomyces</taxon>
    </lineage>
</organism>
<evidence type="ECO:0000256" key="1">
    <source>
        <dbReference type="SAM" id="MobiDB-lite"/>
    </source>
</evidence>
<evidence type="ECO:0000256" key="2">
    <source>
        <dbReference type="SAM" id="SignalP"/>
    </source>
</evidence>
<reference evidence="4" key="1">
    <citation type="journal article" date="2019" name="Int. J. Syst. Evol. Microbiol.">
        <title>The Global Catalogue of Microorganisms (GCM) 10K type strain sequencing project: providing services to taxonomists for standard genome sequencing and annotation.</title>
        <authorList>
            <consortium name="The Broad Institute Genomics Platform"/>
            <consortium name="The Broad Institute Genome Sequencing Center for Infectious Disease"/>
            <person name="Wu L."/>
            <person name="Ma J."/>
        </authorList>
    </citation>
    <scope>NUCLEOTIDE SEQUENCE [LARGE SCALE GENOMIC DNA]</scope>
    <source>
        <strain evidence="4">JCM 3399</strain>
    </source>
</reference>
<feature type="chain" id="PRO_5045944501" description="Secreted protein" evidence="2">
    <location>
        <begin position="23"/>
        <end position="120"/>
    </location>
</feature>
<comment type="caution">
    <text evidence="3">The sequence shown here is derived from an EMBL/GenBank/DDBJ whole genome shotgun (WGS) entry which is preliminary data.</text>
</comment>
<keyword evidence="4" id="KW-1185">Reference proteome</keyword>
<dbReference type="PROSITE" id="PS51257">
    <property type="entry name" value="PROKAR_LIPOPROTEIN"/>
    <property type="match status" value="1"/>
</dbReference>
<evidence type="ECO:0008006" key="5">
    <source>
        <dbReference type="Google" id="ProtNLM"/>
    </source>
</evidence>
<protein>
    <recommendedName>
        <fullName evidence="5">Secreted protein</fullName>
    </recommendedName>
</protein>
<proteinExistence type="predicted"/>
<dbReference type="EMBL" id="BMRP01000063">
    <property type="protein sequence ID" value="GGU99519.1"/>
    <property type="molecule type" value="Genomic_DNA"/>
</dbReference>
<feature type="signal peptide" evidence="2">
    <location>
        <begin position="1"/>
        <end position="22"/>
    </location>
</feature>